<sequence length="276" mass="30212">MVDSPDRRAQTISFQERNADQDTSILFLHGGGGSHVEWKRVASQPSLAAYHLVLVDLPGHSASRDIGPFSLELAADEVQKVIQEHAHHGKAHVVGFSLGAFVTLFLTARHPDRVLSAFATGAYPYKGLFKWAMARPGVMWCLNSIESLPGVPAMTLRMQGIDGEEWLAEIKSNKSWERSKAVMRDLSNFEMGHVQSVADSGVRTCVVAGGKMDQVDAVKEMGVVLRGGGKKKSVVNEAVVVRDAYHPWHLQFPGLFADGVAAWVKGDELPEEFEIL</sequence>
<dbReference type="Pfam" id="PF00561">
    <property type="entry name" value="Abhydrolase_1"/>
    <property type="match status" value="1"/>
</dbReference>
<dbReference type="GO" id="GO:0016020">
    <property type="term" value="C:membrane"/>
    <property type="evidence" value="ECO:0007669"/>
    <property type="project" value="TreeGrafter"/>
</dbReference>
<dbReference type="PANTHER" id="PTHR43798:SF31">
    <property type="entry name" value="AB HYDROLASE SUPERFAMILY PROTEIN YCLE"/>
    <property type="match status" value="1"/>
</dbReference>
<evidence type="ECO:0000256" key="1">
    <source>
        <dbReference type="ARBA" id="ARBA00022801"/>
    </source>
</evidence>
<evidence type="ECO:0000313" key="3">
    <source>
        <dbReference type="EMBL" id="KAH6889419.1"/>
    </source>
</evidence>
<evidence type="ECO:0000259" key="2">
    <source>
        <dbReference type="Pfam" id="PF00561"/>
    </source>
</evidence>
<reference evidence="3 4" key="1">
    <citation type="journal article" date="2021" name="Nat. Commun.">
        <title>Genetic determinants of endophytism in the Arabidopsis root mycobiome.</title>
        <authorList>
            <person name="Mesny F."/>
            <person name="Miyauchi S."/>
            <person name="Thiergart T."/>
            <person name="Pickel B."/>
            <person name="Atanasova L."/>
            <person name="Karlsson M."/>
            <person name="Huettel B."/>
            <person name="Barry K.W."/>
            <person name="Haridas S."/>
            <person name="Chen C."/>
            <person name="Bauer D."/>
            <person name="Andreopoulos W."/>
            <person name="Pangilinan J."/>
            <person name="LaButti K."/>
            <person name="Riley R."/>
            <person name="Lipzen A."/>
            <person name="Clum A."/>
            <person name="Drula E."/>
            <person name="Henrissat B."/>
            <person name="Kohler A."/>
            <person name="Grigoriev I.V."/>
            <person name="Martin F.M."/>
            <person name="Hacquard S."/>
        </authorList>
    </citation>
    <scope>NUCLEOTIDE SEQUENCE [LARGE SCALE GENOMIC DNA]</scope>
    <source>
        <strain evidence="3 4">MPI-CAGE-CH-0241</strain>
    </source>
</reference>
<keyword evidence="1 3" id="KW-0378">Hydrolase</keyword>
<dbReference type="GO" id="GO:0016787">
    <property type="term" value="F:hydrolase activity"/>
    <property type="evidence" value="ECO:0007669"/>
    <property type="project" value="UniProtKB-KW"/>
</dbReference>
<proteinExistence type="predicted"/>
<comment type="caution">
    <text evidence="3">The sequence shown here is derived from an EMBL/GenBank/DDBJ whole genome shotgun (WGS) entry which is preliminary data.</text>
</comment>
<protein>
    <submittedName>
        <fullName evidence="3">Alpha/Beta hydrolase protein</fullName>
    </submittedName>
</protein>
<dbReference type="AlphaFoldDB" id="A0A9P9AQA3"/>
<gene>
    <name evidence="3" type="ORF">B0T10DRAFT_487930</name>
</gene>
<evidence type="ECO:0000313" key="4">
    <source>
        <dbReference type="Proteomes" id="UP000777438"/>
    </source>
</evidence>
<dbReference type="SUPFAM" id="SSF53474">
    <property type="entry name" value="alpha/beta-Hydrolases"/>
    <property type="match status" value="1"/>
</dbReference>
<dbReference type="InterPro" id="IPR029058">
    <property type="entry name" value="AB_hydrolase_fold"/>
</dbReference>
<name>A0A9P9AQA3_9HYPO</name>
<dbReference type="Gene3D" id="3.40.50.1820">
    <property type="entry name" value="alpha/beta hydrolase"/>
    <property type="match status" value="1"/>
</dbReference>
<accession>A0A9P9AQA3</accession>
<dbReference type="InterPro" id="IPR050266">
    <property type="entry name" value="AB_hydrolase_sf"/>
</dbReference>
<keyword evidence="4" id="KW-1185">Reference proteome</keyword>
<organism evidence="3 4">
    <name type="scientific">Thelonectria olida</name>
    <dbReference type="NCBI Taxonomy" id="1576542"/>
    <lineage>
        <taxon>Eukaryota</taxon>
        <taxon>Fungi</taxon>
        <taxon>Dikarya</taxon>
        <taxon>Ascomycota</taxon>
        <taxon>Pezizomycotina</taxon>
        <taxon>Sordariomycetes</taxon>
        <taxon>Hypocreomycetidae</taxon>
        <taxon>Hypocreales</taxon>
        <taxon>Nectriaceae</taxon>
        <taxon>Thelonectria</taxon>
    </lineage>
</organism>
<dbReference type="InterPro" id="IPR000073">
    <property type="entry name" value="AB_hydrolase_1"/>
</dbReference>
<dbReference type="EMBL" id="JAGPYM010000011">
    <property type="protein sequence ID" value="KAH6889419.1"/>
    <property type="molecule type" value="Genomic_DNA"/>
</dbReference>
<feature type="domain" description="AB hydrolase-1" evidence="2">
    <location>
        <begin position="24"/>
        <end position="136"/>
    </location>
</feature>
<dbReference type="OrthoDB" id="2498029at2759"/>
<dbReference type="PANTHER" id="PTHR43798">
    <property type="entry name" value="MONOACYLGLYCEROL LIPASE"/>
    <property type="match status" value="1"/>
</dbReference>
<dbReference type="Proteomes" id="UP000777438">
    <property type="component" value="Unassembled WGS sequence"/>
</dbReference>